<evidence type="ECO:0000259" key="15">
    <source>
        <dbReference type="PROSITE" id="PS51645"/>
    </source>
</evidence>
<dbReference type="STRING" id="1110509.Mhar_1131"/>
<dbReference type="GO" id="GO:0009650">
    <property type="term" value="P:UV protection"/>
    <property type="evidence" value="ECO:0007669"/>
    <property type="project" value="UniProtKB-ARBA"/>
</dbReference>
<evidence type="ECO:0000256" key="11">
    <source>
        <dbReference type="ARBA" id="ARBA00023239"/>
    </source>
</evidence>
<evidence type="ECO:0000256" key="8">
    <source>
        <dbReference type="ARBA" id="ARBA00022991"/>
    </source>
</evidence>
<reference evidence="16 17" key="1">
    <citation type="journal article" date="2012" name="PLoS ONE">
        <title>The genome characteristics and predicted function of methyl-group oxidation pathway in the obligate aceticlastic methanogens, Methanosaeta spp.</title>
        <authorList>
            <person name="Zhu J."/>
            <person name="Zheng H."/>
            <person name="Ai G."/>
            <person name="Zhang G."/>
            <person name="Liu D."/>
            <person name="Liu X."/>
            <person name="Dong X."/>
        </authorList>
    </citation>
    <scope>NUCLEOTIDE SEQUENCE [LARGE SCALE GENOMIC DNA]</scope>
    <source>
        <strain evidence="16 17">6Ac</strain>
    </source>
</reference>
<dbReference type="Proteomes" id="UP000005877">
    <property type="component" value="Chromosome"/>
</dbReference>
<dbReference type="AlphaFoldDB" id="G7WMK4"/>
<keyword evidence="17" id="KW-1185">Reference proteome</keyword>
<keyword evidence="10" id="KW-0234">DNA repair</keyword>
<sequence length="448" mass="51983">MIPERARIWKEGREGKGPVIYWMTRDQRAEENWALAFAQELALERRAPLAVVFALKEEFLGAAMRQYGFMLRGLEEVERTLRDKEIPFVLLQGDPGETVPDFVREHSASALVTDFSPLATKRAWMEKAEEGLDLPLREVDAHNVVPCWVASPKQEYAARTFRPKVRRLLPIFCEDPPAVQVHPHPWDLDAGVSWDRLRRDLRVDRSVPEVEWIKPGAAAARRALRRFLGEKLSRYDGDRNDPTLDGQSNLSPYLHFGQISAQRVALEAAKWEADPRSKAAFLEELVVRRELSDNFCFYNRGYDTFDAFPAWARKTLDEHRNDPREYLYDQEELEGAKTHDPLWNAAQREMVVRGKMHGYLRMYWAKKILEWTDSPEEALKIAIYLNDRYELDGRDPSGYVGIAWSIGGVHDRAWKEREIFGKVRYMSLRGARSKFDVGSYIERIESLD</sequence>
<dbReference type="PROSITE" id="PS51645">
    <property type="entry name" value="PHR_CRY_ALPHA_BETA"/>
    <property type="match status" value="1"/>
</dbReference>
<keyword evidence="11 16" id="KW-0456">Lyase</keyword>
<comment type="cofactor">
    <cofactor evidence="1">
        <name>FAD</name>
        <dbReference type="ChEBI" id="CHEBI:57692"/>
    </cofactor>
</comment>
<evidence type="ECO:0000256" key="1">
    <source>
        <dbReference type="ARBA" id="ARBA00001974"/>
    </source>
</evidence>
<evidence type="ECO:0000256" key="7">
    <source>
        <dbReference type="ARBA" id="ARBA00022827"/>
    </source>
</evidence>
<feature type="domain" description="Photolyase/cryptochrome alpha/beta" evidence="15">
    <location>
        <begin position="17"/>
        <end position="147"/>
    </location>
</feature>
<gene>
    <name evidence="16" type="ordered locus">Mhar_1131</name>
</gene>
<protein>
    <recommendedName>
        <fullName evidence="4">Deoxyribodipyrimidine photo-lyase</fullName>
        <ecNumber evidence="3">4.1.99.3</ecNumber>
    </recommendedName>
    <alternativeName>
        <fullName evidence="12">DNA photolyase</fullName>
    </alternativeName>
</protein>
<dbReference type="GeneID" id="12510300"/>
<evidence type="ECO:0000256" key="4">
    <source>
        <dbReference type="ARBA" id="ARBA00014046"/>
    </source>
</evidence>
<dbReference type="PROSITE" id="PS01083">
    <property type="entry name" value="DNA_PHOTOLYASES_2_1"/>
    <property type="match status" value="1"/>
</dbReference>
<evidence type="ECO:0000256" key="13">
    <source>
        <dbReference type="ARBA" id="ARBA00033999"/>
    </source>
</evidence>
<dbReference type="SUPFAM" id="SSF52425">
    <property type="entry name" value="Cryptochrome/photolyase, N-terminal domain"/>
    <property type="match status" value="1"/>
</dbReference>
<accession>G7WMK4</accession>
<comment type="catalytic activity">
    <reaction evidence="13">
        <text>cyclobutadipyrimidine (in DNA) = 2 pyrimidine residues (in DNA).</text>
        <dbReference type="EC" id="4.1.99.3"/>
    </reaction>
</comment>
<dbReference type="EC" id="4.1.99.3" evidence="3"/>
<comment type="cofactor">
    <cofactor evidence="14">
        <name>coenzyme F420-(gamma-Glu)n</name>
        <dbReference type="ChEBI" id="CHEBI:133980"/>
    </cofactor>
</comment>
<dbReference type="PATRIC" id="fig|1110509.7.peg.1257"/>
<evidence type="ECO:0000313" key="17">
    <source>
        <dbReference type="Proteomes" id="UP000005877"/>
    </source>
</evidence>
<dbReference type="Gene3D" id="1.10.579.10">
    <property type="entry name" value="DNA Cyclobutane Dipyrimidine Photolyase, subunit A, domain 3"/>
    <property type="match status" value="1"/>
</dbReference>
<keyword evidence="8" id="KW-0157">Chromophore</keyword>
<dbReference type="HOGENOM" id="CLU_026342_2_1_2"/>
<dbReference type="InterPro" id="IPR036134">
    <property type="entry name" value="Crypto/Photolyase_FAD-like_sf"/>
</dbReference>
<name>G7WMK4_METH6</name>
<evidence type="ECO:0000256" key="6">
    <source>
        <dbReference type="ARBA" id="ARBA00022763"/>
    </source>
</evidence>
<dbReference type="GO" id="GO:0003677">
    <property type="term" value="F:DNA binding"/>
    <property type="evidence" value="ECO:0007669"/>
    <property type="project" value="UniProtKB-KW"/>
</dbReference>
<dbReference type="SUPFAM" id="SSF48173">
    <property type="entry name" value="Cryptochrome/photolyase FAD-binding domain"/>
    <property type="match status" value="1"/>
</dbReference>
<dbReference type="FunFam" id="1.25.40.80:FF:000004">
    <property type="entry name" value="Deoxyribodipyrimidine photolyase"/>
    <property type="match status" value="1"/>
</dbReference>
<comment type="similarity">
    <text evidence="2">Belongs to the DNA photolyase class-2 family.</text>
</comment>
<dbReference type="NCBIfam" id="TIGR00591">
    <property type="entry name" value="phr2"/>
    <property type="match status" value="1"/>
</dbReference>
<keyword evidence="5" id="KW-0285">Flavoprotein</keyword>
<keyword evidence="6" id="KW-0227">DNA damage</keyword>
<keyword evidence="9" id="KW-0238">DNA-binding</keyword>
<dbReference type="KEGG" id="mhi:Mhar_1131"/>
<dbReference type="OrthoDB" id="11721at2157"/>
<dbReference type="InterPro" id="IPR014729">
    <property type="entry name" value="Rossmann-like_a/b/a_fold"/>
</dbReference>
<dbReference type="Gene3D" id="3.40.50.620">
    <property type="entry name" value="HUPs"/>
    <property type="match status" value="1"/>
</dbReference>
<dbReference type="InterPro" id="IPR052219">
    <property type="entry name" value="Photolyase_Class-2"/>
</dbReference>
<evidence type="ECO:0000256" key="9">
    <source>
        <dbReference type="ARBA" id="ARBA00023125"/>
    </source>
</evidence>
<dbReference type="Gene3D" id="1.25.40.80">
    <property type="match status" value="1"/>
</dbReference>
<dbReference type="FunFam" id="3.40.50.620:FF:000110">
    <property type="entry name" value="Deoxyribodipyrimidine photolyase"/>
    <property type="match status" value="1"/>
</dbReference>
<evidence type="ECO:0000256" key="10">
    <source>
        <dbReference type="ARBA" id="ARBA00023204"/>
    </source>
</evidence>
<dbReference type="InterPro" id="IPR008148">
    <property type="entry name" value="DNA_photolyase_2"/>
</dbReference>
<evidence type="ECO:0000256" key="5">
    <source>
        <dbReference type="ARBA" id="ARBA00022630"/>
    </source>
</evidence>
<dbReference type="InterPro" id="IPR032673">
    <property type="entry name" value="DNA_photolyase_2_CS"/>
</dbReference>
<dbReference type="InterPro" id="IPR006050">
    <property type="entry name" value="DNA_photolyase_N"/>
</dbReference>
<dbReference type="GO" id="GO:0000719">
    <property type="term" value="P:photoreactive repair"/>
    <property type="evidence" value="ECO:0007669"/>
    <property type="project" value="TreeGrafter"/>
</dbReference>
<organism evidence="16 17">
    <name type="scientific">Methanothrix harundinacea (strain 6Ac)</name>
    <name type="common">Methanosaeta harundinacea</name>
    <dbReference type="NCBI Taxonomy" id="1110509"/>
    <lineage>
        <taxon>Archaea</taxon>
        <taxon>Methanobacteriati</taxon>
        <taxon>Methanobacteriota</taxon>
        <taxon>Stenosarchaea group</taxon>
        <taxon>Methanomicrobia</taxon>
        <taxon>Methanotrichales</taxon>
        <taxon>Methanotrichaceae</taxon>
        <taxon>Methanothrix</taxon>
    </lineage>
</organism>
<dbReference type="InterPro" id="IPR036155">
    <property type="entry name" value="Crypto/Photolyase_N_sf"/>
</dbReference>
<keyword evidence="7" id="KW-0274">FAD</keyword>
<evidence type="ECO:0000256" key="2">
    <source>
        <dbReference type="ARBA" id="ARBA00006409"/>
    </source>
</evidence>
<dbReference type="EMBL" id="CP003117">
    <property type="protein sequence ID" value="AET64499.1"/>
    <property type="molecule type" value="Genomic_DNA"/>
</dbReference>
<proteinExistence type="inferred from homology"/>
<evidence type="ECO:0000256" key="12">
    <source>
        <dbReference type="ARBA" id="ARBA00031671"/>
    </source>
</evidence>
<dbReference type="FunFam" id="1.10.579.10:FF:000002">
    <property type="entry name" value="Deoxyribodipyrimidine photolyase"/>
    <property type="match status" value="1"/>
</dbReference>
<dbReference type="Pfam" id="PF00875">
    <property type="entry name" value="DNA_photolyase"/>
    <property type="match status" value="1"/>
</dbReference>
<evidence type="ECO:0000256" key="3">
    <source>
        <dbReference type="ARBA" id="ARBA00013149"/>
    </source>
</evidence>
<dbReference type="PANTHER" id="PTHR10211:SF0">
    <property type="entry name" value="DEOXYRIBODIPYRIMIDINE PHOTO-LYASE"/>
    <property type="match status" value="1"/>
</dbReference>
<evidence type="ECO:0000256" key="14">
    <source>
        <dbReference type="ARBA" id="ARBA00053026"/>
    </source>
</evidence>
<dbReference type="PANTHER" id="PTHR10211">
    <property type="entry name" value="DEOXYRIBODIPYRIMIDINE PHOTOLYASE"/>
    <property type="match status" value="1"/>
</dbReference>
<evidence type="ECO:0000313" key="16">
    <source>
        <dbReference type="EMBL" id="AET64499.1"/>
    </source>
</evidence>
<dbReference type="RefSeq" id="WP_014586684.1">
    <property type="nucleotide sequence ID" value="NC_017527.1"/>
</dbReference>
<dbReference type="GO" id="GO:0003904">
    <property type="term" value="F:deoxyribodipyrimidine photo-lyase activity"/>
    <property type="evidence" value="ECO:0007669"/>
    <property type="project" value="UniProtKB-EC"/>
</dbReference>